<dbReference type="InterPro" id="IPR013694">
    <property type="entry name" value="VIT"/>
</dbReference>
<evidence type="ECO:0000259" key="3">
    <source>
        <dbReference type="PROSITE" id="PS51468"/>
    </source>
</evidence>
<dbReference type="RefSeq" id="WP_375087912.1">
    <property type="nucleotide sequence ID" value="NZ_CP136522.1"/>
</dbReference>
<dbReference type="InterPro" id="IPR002035">
    <property type="entry name" value="VWF_A"/>
</dbReference>
<feature type="domain" description="VWFA" evidence="2">
    <location>
        <begin position="397"/>
        <end position="571"/>
    </location>
</feature>
<keyword evidence="5" id="KW-1185">Reference proteome</keyword>
<feature type="domain" description="VIT" evidence="3">
    <location>
        <begin position="94"/>
        <end position="222"/>
    </location>
</feature>
<organism evidence="4 5">
    <name type="scientific">Shewanella youngdeokensis</name>
    <dbReference type="NCBI Taxonomy" id="2999068"/>
    <lineage>
        <taxon>Bacteria</taxon>
        <taxon>Pseudomonadati</taxon>
        <taxon>Pseudomonadota</taxon>
        <taxon>Gammaproteobacteria</taxon>
        <taxon>Alteromonadales</taxon>
        <taxon>Shewanellaceae</taxon>
        <taxon>Shewanella</taxon>
    </lineage>
</organism>
<dbReference type="Proteomes" id="UP001529491">
    <property type="component" value="Chromosome"/>
</dbReference>
<keyword evidence="1" id="KW-1133">Transmembrane helix</keyword>
<gene>
    <name evidence="4" type="ORF">RGE70_07220</name>
</gene>
<evidence type="ECO:0000256" key="1">
    <source>
        <dbReference type="SAM" id="Phobius"/>
    </source>
</evidence>
<feature type="transmembrane region" description="Helical" evidence="1">
    <location>
        <begin position="728"/>
        <end position="749"/>
    </location>
</feature>
<dbReference type="Pfam" id="PF08487">
    <property type="entry name" value="VIT"/>
    <property type="match status" value="1"/>
</dbReference>
<dbReference type="PANTHER" id="PTHR45737">
    <property type="entry name" value="VON WILLEBRAND FACTOR A DOMAIN-CONTAINING PROTEIN 5A"/>
    <property type="match status" value="1"/>
</dbReference>
<protein>
    <submittedName>
        <fullName evidence="4">Marine proteobacterial sortase target protein</fullName>
    </submittedName>
</protein>
<dbReference type="InterPro" id="IPR022440">
    <property type="entry name" value="CHP03788"/>
</dbReference>
<sequence>MIKRLLRTQLDNFATFLTPLQLHVAKRFTDFRSLCADKDNNMLRQMKGMCPQPTLPYLWFLSLYVLLSLTVTAQPLEHDVMSEKGLLVDDIQQGSLITVDTLGHERVSLPMVTEVSMQVSGWTNRVLVRHEFYNAQPLWLNGEYVFPLPNSAAVDGLKLIIGDRVIEGEIKPKQTAKALFNAAQKAGKKASLLQQIRPNLFSAKVANLAPGETLIVQLNYQQQVDYEQGQFSLRFPMVAAPRYQPGSVRSSTAFALANQGESQHVNYAAPVDTAISDENNTESKPFNRVDIDIQLDAGMPINDIDSPYHQVVVSHQTDNKAHISLTAAKANSDFVLNWRPQVGHAPTVATFSQQGKSYPNAGSGKSSYKHSANTQYALMMLMPPKASNIKAVGTARELILVIDTSGSMSGEALEQAKAAIIYALEGLDSHDSFNVLQFNSQVYAFSEQSVKANTRNVAMAKSYVGNLYADGGTEMALALNKALVQPMGQAAPGLGLRQVMFVTDGAVGNEAQLFNQIRNQLQRSRLFTVGIGSAPNSHFMERAAEFGRGTYTYIGKQSEVKSKMVAMLDKLQQPTVTDVELRFADGTVPDYWPATIPDLYAHEPVMVAIKLTDFDDRQLVVSGKLAGQLWQQPVLIATDSSAKGLDLIWARKKIAALELSKERANRDRIEANITAISLNYHVMSAYTSLVAIDKTPVRSKGVTPTDARVVPHTPKGWQRLPQTATSSVAFMLFGAVLLGLSLLYGLSFYRGSSKRHPLKRAKLKQNQQRHMAKDCV</sequence>
<accession>A0ABZ0K3S7</accession>
<dbReference type="SMART" id="SM00609">
    <property type="entry name" value="VIT"/>
    <property type="match status" value="1"/>
</dbReference>
<reference evidence="4 5" key="1">
    <citation type="submission" date="2023-10" db="EMBL/GenBank/DDBJ databases">
        <title>Complete genome sequence of Shewanella sp. DAU334.</title>
        <authorList>
            <person name="Lee Y.-S."/>
            <person name="Jeong H.-R."/>
            <person name="Hwang E.-J."/>
            <person name="Choi Y.-L."/>
            <person name="Kim G.-D."/>
        </authorList>
    </citation>
    <scope>NUCLEOTIDE SEQUENCE [LARGE SCALE GENOMIC DNA]</scope>
    <source>
        <strain evidence="4 5">DAU334</strain>
    </source>
</reference>
<dbReference type="NCBIfam" id="TIGR01167">
    <property type="entry name" value="LPXTG_anchor"/>
    <property type="match status" value="1"/>
</dbReference>
<name>A0ABZ0K3S7_9GAMM</name>
<evidence type="ECO:0000259" key="2">
    <source>
        <dbReference type="PROSITE" id="PS50234"/>
    </source>
</evidence>
<dbReference type="NCBIfam" id="TIGR03788">
    <property type="entry name" value="marine_srt_targ"/>
    <property type="match status" value="1"/>
</dbReference>
<dbReference type="PROSITE" id="PS51468">
    <property type="entry name" value="VIT"/>
    <property type="match status" value="1"/>
</dbReference>
<dbReference type="Gene3D" id="3.40.50.410">
    <property type="entry name" value="von Willebrand factor, type A domain"/>
    <property type="match status" value="1"/>
</dbReference>
<dbReference type="Pfam" id="PF13768">
    <property type="entry name" value="VWA_3"/>
    <property type="match status" value="1"/>
</dbReference>
<dbReference type="InterPro" id="IPR036465">
    <property type="entry name" value="vWFA_dom_sf"/>
</dbReference>
<keyword evidence="1" id="KW-0812">Transmembrane</keyword>
<evidence type="ECO:0000313" key="5">
    <source>
        <dbReference type="Proteomes" id="UP001529491"/>
    </source>
</evidence>
<keyword evidence="1" id="KW-0472">Membrane</keyword>
<proteinExistence type="predicted"/>
<dbReference type="SMART" id="SM00327">
    <property type="entry name" value="VWA"/>
    <property type="match status" value="1"/>
</dbReference>
<dbReference type="SUPFAM" id="SSF53300">
    <property type="entry name" value="vWA-like"/>
    <property type="match status" value="1"/>
</dbReference>
<evidence type="ECO:0000313" key="4">
    <source>
        <dbReference type="EMBL" id="WOT06543.1"/>
    </source>
</evidence>
<dbReference type="PANTHER" id="PTHR45737:SF6">
    <property type="entry name" value="VON WILLEBRAND FACTOR A DOMAIN-CONTAINING PROTEIN 5A"/>
    <property type="match status" value="1"/>
</dbReference>
<dbReference type="PROSITE" id="PS50234">
    <property type="entry name" value="VWFA"/>
    <property type="match status" value="1"/>
</dbReference>
<dbReference type="EMBL" id="CP136522">
    <property type="protein sequence ID" value="WOT06543.1"/>
    <property type="molecule type" value="Genomic_DNA"/>
</dbReference>